<evidence type="ECO:0000313" key="1">
    <source>
        <dbReference type="EMBL" id="KAK1271555.1"/>
    </source>
</evidence>
<name>A0AAV9B576_ACOGR</name>
<dbReference type="Proteomes" id="UP001179952">
    <property type="component" value="Unassembled WGS sequence"/>
</dbReference>
<organism evidence="1 2">
    <name type="scientific">Acorus gramineus</name>
    <name type="common">Dwarf sweet flag</name>
    <dbReference type="NCBI Taxonomy" id="55184"/>
    <lineage>
        <taxon>Eukaryota</taxon>
        <taxon>Viridiplantae</taxon>
        <taxon>Streptophyta</taxon>
        <taxon>Embryophyta</taxon>
        <taxon>Tracheophyta</taxon>
        <taxon>Spermatophyta</taxon>
        <taxon>Magnoliopsida</taxon>
        <taxon>Liliopsida</taxon>
        <taxon>Acoraceae</taxon>
        <taxon>Acorus</taxon>
    </lineage>
</organism>
<reference evidence="1" key="2">
    <citation type="submission" date="2023-06" db="EMBL/GenBank/DDBJ databases">
        <authorList>
            <person name="Ma L."/>
            <person name="Liu K.-W."/>
            <person name="Li Z."/>
            <person name="Hsiao Y.-Y."/>
            <person name="Qi Y."/>
            <person name="Fu T."/>
            <person name="Tang G."/>
            <person name="Zhang D."/>
            <person name="Sun W.-H."/>
            <person name="Liu D.-K."/>
            <person name="Li Y."/>
            <person name="Chen G.-Z."/>
            <person name="Liu X.-D."/>
            <person name="Liao X.-Y."/>
            <person name="Jiang Y.-T."/>
            <person name="Yu X."/>
            <person name="Hao Y."/>
            <person name="Huang J."/>
            <person name="Zhao X.-W."/>
            <person name="Ke S."/>
            <person name="Chen Y.-Y."/>
            <person name="Wu W.-L."/>
            <person name="Hsu J.-L."/>
            <person name="Lin Y.-F."/>
            <person name="Huang M.-D."/>
            <person name="Li C.-Y."/>
            <person name="Huang L."/>
            <person name="Wang Z.-W."/>
            <person name="Zhao X."/>
            <person name="Zhong W.-Y."/>
            <person name="Peng D.-H."/>
            <person name="Ahmad S."/>
            <person name="Lan S."/>
            <person name="Zhang J.-S."/>
            <person name="Tsai W.-C."/>
            <person name="Van De Peer Y."/>
            <person name="Liu Z.-J."/>
        </authorList>
    </citation>
    <scope>NUCLEOTIDE SEQUENCE</scope>
    <source>
        <strain evidence="1">SCP</strain>
        <tissue evidence="1">Leaves</tissue>
    </source>
</reference>
<protein>
    <submittedName>
        <fullName evidence="1">Uncharacterized protein</fullName>
    </submittedName>
</protein>
<keyword evidence="2" id="KW-1185">Reference proteome</keyword>
<gene>
    <name evidence="1" type="ORF">QJS04_geneDACA007419</name>
</gene>
<comment type="caution">
    <text evidence="1">The sequence shown here is derived from an EMBL/GenBank/DDBJ whole genome shotgun (WGS) entry which is preliminary data.</text>
</comment>
<dbReference type="AlphaFoldDB" id="A0AAV9B576"/>
<accession>A0AAV9B576</accession>
<reference evidence="1" key="1">
    <citation type="journal article" date="2023" name="Nat. Commun.">
        <title>Diploid and tetraploid genomes of Acorus and the evolution of monocots.</title>
        <authorList>
            <person name="Ma L."/>
            <person name="Liu K.W."/>
            <person name="Li Z."/>
            <person name="Hsiao Y.Y."/>
            <person name="Qi Y."/>
            <person name="Fu T."/>
            <person name="Tang G.D."/>
            <person name="Zhang D."/>
            <person name="Sun W.H."/>
            <person name="Liu D.K."/>
            <person name="Li Y."/>
            <person name="Chen G.Z."/>
            <person name="Liu X.D."/>
            <person name="Liao X.Y."/>
            <person name="Jiang Y.T."/>
            <person name="Yu X."/>
            <person name="Hao Y."/>
            <person name="Huang J."/>
            <person name="Zhao X.W."/>
            <person name="Ke S."/>
            <person name="Chen Y.Y."/>
            <person name="Wu W.L."/>
            <person name="Hsu J.L."/>
            <person name="Lin Y.F."/>
            <person name="Huang M.D."/>
            <person name="Li C.Y."/>
            <person name="Huang L."/>
            <person name="Wang Z.W."/>
            <person name="Zhao X."/>
            <person name="Zhong W.Y."/>
            <person name="Peng D.H."/>
            <person name="Ahmad S."/>
            <person name="Lan S."/>
            <person name="Zhang J.S."/>
            <person name="Tsai W.C."/>
            <person name="Van de Peer Y."/>
            <person name="Liu Z.J."/>
        </authorList>
    </citation>
    <scope>NUCLEOTIDE SEQUENCE</scope>
    <source>
        <strain evidence="1">SCP</strain>
    </source>
</reference>
<dbReference type="EMBL" id="JAUJYN010000005">
    <property type="protein sequence ID" value="KAK1271555.1"/>
    <property type="molecule type" value="Genomic_DNA"/>
</dbReference>
<proteinExistence type="predicted"/>
<sequence>MFESPMDPEFGLLNGMGTEASELFMNMEGEFPMTTLLISRSMIFLRRRIPQGNAACH</sequence>
<evidence type="ECO:0000313" key="2">
    <source>
        <dbReference type="Proteomes" id="UP001179952"/>
    </source>
</evidence>